<reference evidence="2" key="1">
    <citation type="submission" date="2019-06" db="EMBL/GenBank/DDBJ databases">
        <title>G10K-VGP Goodes thornscrub tortoise genome, primary haplotype.</title>
        <authorList>
            <person name="Murphy B."/>
            <person name="Edwards T."/>
            <person name="Rhie A."/>
            <person name="Koren S."/>
            <person name="Phillippy A."/>
            <person name="Fedrigo O."/>
            <person name="Haase B."/>
            <person name="Mountcastle J."/>
            <person name="Lewin H."/>
            <person name="Damas J."/>
            <person name="Howe K."/>
            <person name="Formenti G."/>
            <person name="Myers G."/>
            <person name="Durbin R."/>
            <person name="Jarvis E.D."/>
        </authorList>
    </citation>
    <scope>NUCLEOTIDE SEQUENCE [LARGE SCALE GENOMIC DNA]</scope>
</reference>
<dbReference type="GO" id="GO:0000776">
    <property type="term" value="C:kinetochore"/>
    <property type="evidence" value="ECO:0007669"/>
    <property type="project" value="TreeGrafter"/>
</dbReference>
<dbReference type="GO" id="GO:0004672">
    <property type="term" value="F:protein kinase activity"/>
    <property type="evidence" value="ECO:0007669"/>
    <property type="project" value="InterPro"/>
</dbReference>
<dbReference type="GO" id="GO:0005524">
    <property type="term" value="F:ATP binding"/>
    <property type="evidence" value="ECO:0007669"/>
    <property type="project" value="InterPro"/>
</dbReference>
<dbReference type="GO" id="GO:0007052">
    <property type="term" value="P:mitotic spindle organization"/>
    <property type="evidence" value="ECO:0007669"/>
    <property type="project" value="TreeGrafter"/>
</dbReference>
<dbReference type="GO" id="GO:2000045">
    <property type="term" value="P:regulation of G1/S transition of mitotic cell cycle"/>
    <property type="evidence" value="ECO:0007669"/>
    <property type="project" value="TreeGrafter"/>
</dbReference>
<proteinExistence type="predicted"/>
<dbReference type="Pfam" id="PF00069">
    <property type="entry name" value="Pkinase"/>
    <property type="match status" value="1"/>
</dbReference>
<dbReference type="PROSITE" id="PS00108">
    <property type="entry name" value="PROTEIN_KINASE_ST"/>
    <property type="match status" value="1"/>
</dbReference>
<name>A0A8C4WKI3_9SAUR</name>
<dbReference type="Proteomes" id="UP000694390">
    <property type="component" value="Chromosome 22"/>
</dbReference>
<keyword evidence="3" id="KW-1185">Reference proteome</keyword>
<dbReference type="PANTHER" id="PTHR24345:SF43">
    <property type="entry name" value="INACTIVE SERINE_THREONINE-PROTEIN KINASE PLK5"/>
    <property type="match status" value="1"/>
</dbReference>
<dbReference type="InterPro" id="IPR011009">
    <property type="entry name" value="Kinase-like_dom_sf"/>
</dbReference>
<dbReference type="GO" id="GO:0005737">
    <property type="term" value="C:cytoplasm"/>
    <property type="evidence" value="ECO:0007669"/>
    <property type="project" value="TreeGrafter"/>
</dbReference>
<dbReference type="InterPro" id="IPR008271">
    <property type="entry name" value="Ser/Thr_kinase_AS"/>
</dbReference>
<dbReference type="PANTHER" id="PTHR24345">
    <property type="entry name" value="SERINE/THREONINE-PROTEIN KINASE PLK"/>
    <property type="match status" value="1"/>
</dbReference>
<evidence type="ECO:0000313" key="2">
    <source>
        <dbReference type="Ensembl" id="ENSGEVP00005016480.1"/>
    </source>
</evidence>
<feature type="domain" description="Protein kinase" evidence="1">
    <location>
        <begin position="1"/>
        <end position="228"/>
    </location>
</feature>
<dbReference type="AlphaFoldDB" id="A0A8C4WKI3"/>
<accession>A0A8C4WKI3</accession>
<dbReference type="GeneTree" id="ENSGT00940000162321"/>
<reference evidence="2" key="3">
    <citation type="submission" date="2025-09" db="UniProtKB">
        <authorList>
            <consortium name="Ensembl"/>
        </authorList>
    </citation>
    <scope>IDENTIFICATION</scope>
</reference>
<dbReference type="GO" id="GO:0006974">
    <property type="term" value="P:DNA damage response"/>
    <property type="evidence" value="ECO:0007669"/>
    <property type="project" value="TreeGrafter"/>
</dbReference>
<dbReference type="Ensembl" id="ENSGEVT00005017310.1">
    <property type="protein sequence ID" value="ENSGEVP00005016480.1"/>
    <property type="gene ID" value="ENSGEVG00005011658.1"/>
</dbReference>
<dbReference type="SUPFAM" id="SSF56112">
    <property type="entry name" value="Protein kinase-like (PK-like)"/>
    <property type="match status" value="1"/>
</dbReference>
<dbReference type="SMART" id="SM00220">
    <property type="entry name" value="S_TKc"/>
    <property type="match status" value="1"/>
</dbReference>
<reference evidence="2" key="2">
    <citation type="submission" date="2025-08" db="UniProtKB">
        <authorList>
            <consortium name="Ensembl"/>
        </authorList>
    </citation>
    <scope>IDENTIFICATION</scope>
</reference>
<protein>
    <recommendedName>
        <fullName evidence="1">Protein kinase domain-containing protein</fullName>
    </recommendedName>
</protein>
<evidence type="ECO:0000313" key="3">
    <source>
        <dbReference type="Proteomes" id="UP000694390"/>
    </source>
</evidence>
<organism evidence="2 3">
    <name type="scientific">Gopherus evgoodei</name>
    <name type="common">Goodes thornscrub tortoise</name>
    <dbReference type="NCBI Taxonomy" id="1825980"/>
    <lineage>
        <taxon>Eukaryota</taxon>
        <taxon>Metazoa</taxon>
        <taxon>Chordata</taxon>
        <taxon>Craniata</taxon>
        <taxon>Vertebrata</taxon>
        <taxon>Euteleostomi</taxon>
        <taxon>Archelosauria</taxon>
        <taxon>Testudinata</taxon>
        <taxon>Testudines</taxon>
        <taxon>Cryptodira</taxon>
        <taxon>Durocryptodira</taxon>
        <taxon>Testudinoidea</taxon>
        <taxon>Testudinidae</taxon>
        <taxon>Gopherus</taxon>
    </lineage>
</organism>
<dbReference type="OrthoDB" id="408964at2759"/>
<dbReference type="Gene3D" id="1.10.510.10">
    <property type="entry name" value="Transferase(Phosphotransferase) domain 1"/>
    <property type="match status" value="1"/>
</dbReference>
<dbReference type="PROSITE" id="PS50011">
    <property type="entry name" value="PROTEIN_KINASE_DOM"/>
    <property type="match status" value="1"/>
</dbReference>
<dbReference type="InterPro" id="IPR000719">
    <property type="entry name" value="Prot_kinase_dom"/>
</dbReference>
<dbReference type="GO" id="GO:0005813">
    <property type="term" value="C:centrosome"/>
    <property type="evidence" value="ECO:0007669"/>
    <property type="project" value="TreeGrafter"/>
</dbReference>
<dbReference type="GO" id="GO:0000922">
    <property type="term" value="C:spindle pole"/>
    <property type="evidence" value="ECO:0007669"/>
    <property type="project" value="TreeGrafter"/>
</dbReference>
<evidence type="ECO:0000259" key="1">
    <source>
        <dbReference type="PROSITE" id="PS50011"/>
    </source>
</evidence>
<dbReference type="GO" id="GO:0005634">
    <property type="term" value="C:nucleus"/>
    <property type="evidence" value="ECO:0007669"/>
    <property type="project" value="TreeGrafter"/>
</dbReference>
<sequence>MPSPAGLPHPGLIYTPPPIKPLPFFTRDSRAPSPIPQSWGQGWGLNPRANKELTPALRARDSFCLLVVCVSAILLPQVEREIELHSHLSHQHVVGFHQHFADRDNIYMILEYCSHKSLAHILKARKTLTEPEVRYYLRQIIAGLRYLHQQGIIHRDLKLSNFFLTKNMQVKIGDLGLARRDEQAGRRRGVVCGTPNYLAPEAATGQMPPRGVGRAGSIGREWDMRHQL</sequence>